<dbReference type="KEGG" id="pbs:Plabr_3835"/>
<name>F0SSU1_RUBBR</name>
<keyword evidence="2" id="KW-1185">Reference proteome</keyword>
<organism evidence="1 2">
    <name type="scientific">Rubinisphaera brasiliensis (strain ATCC 49424 / DSM 5305 / JCM 21570 / IAM 15109 / NBRC 103401 / IFAM 1448)</name>
    <name type="common">Planctomyces brasiliensis</name>
    <dbReference type="NCBI Taxonomy" id="756272"/>
    <lineage>
        <taxon>Bacteria</taxon>
        <taxon>Pseudomonadati</taxon>
        <taxon>Planctomycetota</taxon>
        <taxon>Planctomycetia</taxon>
        <taxon>Planctomycetales</taxon>
        <taxon>Planctomycetaceae</taxon>
        <taxon>Rubinisphaera</taxon>
    </lineage>
</organism>
<dbReference type="OrthoDB" id="3139912at2"/>
<dbReference type="HOGENOM" id="CLU_1979923_0_0_0"/>
<dbReference type="RefSeq" id="WP_013630138.1">
    <property type="nucleotide sequence ID" value="NC_015174.1"/>
</dbReference>
<evidence type="ECO:0000313" key="2">
    <source>
        <dbReference type="Proteomes" id="UP000006860"/>
    </source>
</evidence>
<reference evidence="2" key="1">
    <citation type="submission" date="2011-02" db="EMBL/GenBank/DDBJ databases">
        <title>The complete genome of Planctomyces brasiliensis DSM 5305.</title>
        <authorList>
            <person name="Lucas S."/>
            <person name="Copeland A."/>
            <person name="Lapidus A."/>
            <person name="Bruce D."/>
            <person name="Goodwin L."/>
            <person name="Pitluck S."/>
            <person name="Kyrpides N."/>
            <person name="Mavromatis K."/>
            <person name="Pagani I."/>
            <person name="Ivanova N."/>
            <person name="Ovchinnikova G."/>
            <person name="Lu M."/>
            <person name="Detter J.C."/>
            <person name="Han C."/>
            <person name="Land M."/>
            <person name="Hauser L."/>
            <person name="Markowitz V."/>
            <person name="Cheng J.-F."/>
            <person name="Hugenholtz P."/>
            <person name="Woyke T."/>
            <person name="Wu D."/>
            <person name="Tindall B."/>
            <person name="Pomrenke H.G."/>
            <person name="Brambilla E."/>
            <person name="Klenk H.-P."/>
            <person name="Eisen J.A."/>
        </authorList>
    </citation>
    <scope>NUCLEOTIDE SEQUENCE [LARGE SCALE GENOMIC DNA]</scope>
    <source>
        <strain evidence="2">ATCC 49424 / DSM 5305 / JCM 21570 / NBRC 103401 / IFAM 1448</strain>
    </source>
</reference>
<sequence length="126" mass="14508">MKKKTASTKVRMDFRVEKDVAEGIQKLASSVGISVNQLLHGSCRWILEYAHAGEPFRDPDGKIRSRELEGCFWFGIPACDAPEHLVREHYEERGEPVPPLSEDGEFYGFLDFTDRRVVRRDFADYT</sequence>
<accession>F0SSU1</accession>
<protein>
    <submittedName>
        <fullName evidence="1">Uncharacterized protein</fullName>
    </submittedName>
</protein>
<dbReference type="EMBL" id="CP002546">
    <property type="protein sequence ID" value="ADY61419.1"/>
    <property type="molecule type" value="Genomic_DNA"/>
</dbReference>
<proteinExistence type="predicted"/>
<dbReference type="STRING" id="756272.Plabr_3835"/>
<gene>
    <name evidence="1" type="ordered locus">Plabr_3835</name>
</gene>
<dbReference type="Proteomes" id="UP000006860">
    <property type="component" value="Chromosome"/>
</dbReference>
<dbReference type="AlphaFoldDB" id="F0SSU1"/>
<evidence type="ECO:0000313" key="1">
    <source>
        <dbReference type="EMBL" id="ADY61419.1"/>
    </source>
</evidence>